<evidence type="ECO:0000313" key="2">
    <source>
        <dbReference type="EMBL" id="KAF5895366.1"/>
    </source>
</evidence>
<dbReference type="Pfam" id="PF00089">
    <property type="entry name" value="Trypsin"/>
    <property type="match status" value="1"/>
</dbReference>
<sequence length="55" mass="6391">YQPHYREHNDLSVVIGTHDINSSRNNLRRHKVQGVHIHPSYKKGAVNGFDIMLLK</sequence>
<dbReference type="SUPFAM" id="SSF50494">
    <property type="entry name" value="Trypsin-like serine proteases"/>
    <property type="match status" value="1"/>
</dbReference>
<dbReference type="InterPro" id="IPR009003">
    <property type="entry name" value="Peptidase_S1_PA"/>
</dbReference>
<feature type="non-terminal residue" evidence="2">
    <location>
        <position position="55"/>
    </location>
</feature>
<comment type="caution">
    <text evidence="2">The sequence shown here is derived from an EMBL/GenBank/DDBJ whole genome shotgun (WGS) entry which is preliminary data.</text>
</comment>
<dbReference type="GO" id="GO:0004252">
    <property type="term" value="F:serine-type endopeptidase activity"/>
    <property type="evidence" value="ECO:0007669"/>
    <property type="project" value="InterPro"/>
</dbReference>
<dbReference type="OrthoDB" id="8440449at2759"/>
<dbReference type="EMBL" id="QNUK01000326">
    <property type="protein sequence ID" value="KAF5895366.1"/>
    <property type="molecule type" value="Genomic_DNA"/>
</dbReference>
<dbReference type="AlphaFoldDB" id="A0A8J4WYN6"/>
<protein>
    <submittedName>
        <fullName evidence="2">Hepatocyte growth factor activator-like</fullName>
    </submittedName>
</protein>
<keyword evidence="3" id="KW-1185">Reference proteome</keyword>
<dbReference type="Gene3D" id="2.40.10.10">
    <property type="entry name" value="Trypsin-like serine proteases"/>
    <property type="match status" value="1"/>
</dbReference>
<name>A0A8J4WYN6_CLAMG</name>
<feature type="domain" description="Peptidase S1" evidence="1">
    <location>
        <begin position="8"/>
        <end position="55"/>
    </location>
</feature>
<gene>
    <name evidence="2" type="ORF">DAT39_014922</name>
</gene>
<evidence type="ECO:0000259" key="1">
    <source>
        <dbReference type="Pfam" id="PF00089"/>
    </source>
</evidence>
<dbReference type="GO" id="GO:0006508">
    <property type="term" value="P:proteolysis"/>
    <property type="evidence" value="ECO:0007669"/>
    <property type="project" value="InterPro"/>
</dbReference>
<accession>A0A8J4WYN6</accession>
<organism evidence="2 3">
    <name type="scientific">Clarias magur</name>
    <name type="common">Asian catfish</name>
    <name type="synonym">Macropteronotus magur</name>
    <dbReference type="NCBI Taxonomy" id="1594786"/>
    <lineage>
        <taxon>Eukaryota</taxon>
        <taxon>Metazoa</taxon>
        <taxon>Chordata</taxon>
        <taxon>Craniata</taxon>
        <taxon>Vertebrata</taxon>
        <taxon>Euteleostomi</taxon>
        <taxon>Actinopterygii</taxon>
        <taxon>Neopterygii</taxon>
        <taxon>Teleostei</taxon>
        <taxon>Ostariophysi</taxon>
        <taxon>Siluriformes</taxon>
        <taxon>Clariidae</taxon>
        <taxon>Clarias</taxon>
    </lineage>
</organism>
<reference evidence="2" key="1">
    <citation type="submission" date="2020-07" db="EMBL/GenBank/DDBJ databases">
        <title>Clarias magur genome sequencing, assembly and annotation.</title>
        <authorList>
            <person name="Kushwaha B."/>
            <person name="Kumar R."/>
            <person name="Das P."/>
            <person name="Joshi C.G."/>
            <person name="Kumar D."/>
            <person name="Nagpure N.S."/>
            <person name="Pandey M."/>
            <person name="Agarwal S."/>
            <person name="Srivastava S."/>
            <person name="Singh M."/>
            <person name="Sahoo L."/>
            <person name="Jayasankar P."/>
            <person name="Meher P.K."/>
            <person name="Koringa P.G."/>
            <person name="Iquebal M.A."/>
            <person name="Das S.P."/>
            <person name="Bit A."/>
            <person name="Patnaik S."/>
            <person name="Patel N."/>
            <person name="Shah T.M."/>
            <person name="Hinsu A."/>
            <person name="Jena J.K."/>
        </authorList>
    </citation>
    <scope>NUCLEOTIDE SEQUENCE</scope>
    <source>
        <strain evidence="2">CIFAMagur01</strain>
        <tissue evidence="2">Testis</tissue>
    </source>
</reference>
<proteinExistence type="predicted"/>
<dbReference type="InterPro" id="IPR001254">
    <property type="entry name" value="Trypsin_dom"/>
</dbReference>
<feature type="non-terminal residue" evidence="2">
    <location>
        <position position="1"/>
    </location>
</feature>
<evidence type="ECO:0000313" key="3">
    <source>
        <dbReference type="Proteomes" id="UP000727407"/>
    </source>
</evidence>
<dbReference type="InterPro" id="IPR043504">
    <property type="entry name" value="Peptidase_S1_PA_chymotrypsin"/>
</dbReference>
<dbReference type="Proteomes" id="UP000727407">
    <property type="component" value="Unassembled WGS sequence"/>
</dbReference>